<dbReference type="EMBL" id="CAWYQH010000024">
    <property type="protein sequence ID" value="CAK8675758.1"/>
    <property type="molecule type" value="Genomic_DNA"/>
</dbReference>
<protein>
    <submittedName>
        <fullName evidence="2">Uncharacterized protein</fullName>
    </submittedName>
</protein>
<gene>
    <name evidence="2" type="ORF">CVLEPA_LOCUS5299</name>
</gene>
<reference evidence="2 3" key="1">
    <citation type="submission" date="2024-02" db="EMBL/GenBank/DDBJ databases">
        <authorList>
            <person name="Daric V."/>
            <person name="Darras S."/>
        </authorList>
    </citation>
    <scope>NUCLEOTIDE SEQUENCE [LARGE SCALE GENOMIC DNA]</scope>
</reference>
<evidence type="ECO:0000256" key="1">
    <source>
        <dbReference type="SAM" id="MobiDB-lite"/>
    </source>
</evidence>
<evidence type="ECO:0000313" key="3">
    <source>
        <dbReference type="Proteomes" id="UP001642483"/>
    </source>
</evidence>
<keyword evidence="3" id="KW-1185">Reference proteome</keyword>
<proteinExistence type="predicted"/>
<evidence type="ECO:0000313" key="2">
    <source>
        <dbReference type="EMBL" id="CAK8675758.1"/>
    </source>
</evidence>
<accession>A0ABP0F7R0</accession>
<sequence>MAGFPLLNYAPLDENDCRRNSLKNLEACILLKKDRKRLTDFSKQFMTPKINSWNRVQRSDTVGGLGNYLDEIMRRSGRLVVSSSSAYNHHRSKRSTERAQDQVSLPAPNLSRSKRSLGINGNPCMRGKAVRTTILYGVDAETGDVVELLQNPGLHLYQTFFTRKCYLKKFFFLSCDVTYVEYMTAVFQSKKKQRGDDDDDDDDDDEKNVCHFLLCAFTTFLCRFAYCERSILEYSRMVLDETERRYEPFSKQNCERDAHLHDVIPCRMLRRSRDQHLLRDTSQRYMTYQKNYWKRLEASDELGGDPDEVESIIRKSNRMVELLDSRKKRSVNESEVALNRTKRDIPGNPCMRGKAKRTVILFAVDAETGKVVELLQNPDLHLYQTFFTRRCHVKRFFSFSCEVVYVEYMSAVFVGDTYKVAQRPVKIPTGCALNVG</sequence>
<dbReference type="Proteomes" id="UP001642483">
    <property type="component" value="Unassembled WGS sequence"/>
</dbReference>
<name>A0ABP0F7R0_CLALP</name>
<organism evidence="2 3">
    <name type="scientific">Clavelina lepadiformis</name>
    <name type="common">Light-bulb sea squirt</name>
    <name type="synonym">Ascidia lepadiformis</name>
    <dbReference type="NCBI Taxonomy" id="159417"/>
    <lineage>
        <taxon>Eukaryota</taxon>
        <taxon>Metazoa</taxon>
        <taxon>Chordata</taxon>
        <taxon>Tunicata</taxon>
        <taxon>Ascidiacea</taxon>
        <taxon>Aplousobranchia</taxon>
        <taxon>Clavelinidae</taxon>
        <taxon>Clavelina</taxon>
    </lineage>
</organism>
<comment type="caution">
    <text evidence="2">The sequence shown here is derived from an EMBL/GenBank/DDBJ whole genome shotgun (WGS) entry which is preliminary data.</text>
</comment>
<feature type="region of interest" description="Disordered" evidence="1">
    <location>
        <begin position="83"/>
        <end position="116"/>
    </location>
</feature>